<dbReference type="RefSeq" id="XP_007370507.1">
    <property type="nucleotide sequence ID" value="XM_007370445.1"/>
</dbReference>
<evidence type="ECO:0000313" key="2">
    <source>
        <dbReference type="EMBL" id="EJF56734.1"/>
    </source>
</evidence>
<evidence type="ECO:0000313" key="3">
    <source>
        <dbReference type="Proteomes" id="UP000053319"/>
    </source>
</evidence>
<dbReference type="EMBL" id="JH719464">
    <property type="protein sequence ID" value="EJF56734.1"/>
    <property type="molecule type" value="Genomic_DNA"/>
</dbReference>
<dbReference type="KEGG" id="dsq:DICSQDRAFT_174597"/>
<sequence>MYASFPPTLGQNVYGVGGYSDLYLLRASKYVKVSSGTLLLLEILSTLPDEAAFVWPGRMSISKALYLFNKYSPLVDQTLDIVTIFQTPAHLQVRTRFQVSIPLLTKKSIALLIALQGHL</sequence>
<evidence type="ECO:0000259" key="1">
    <source>
        <dbReference type="Pfam" id="PF20151"/>
    </source>
</evidence>
<feature type="domain" description="DUF6533" evidence="1">
    <location>
        <begin position="30"/>
        <end position="75"/>
    </location>
</feature>
<proteinExistence type="predicted"/>
<protein>
    <recommendedName>
        <fullName evidence="1">DUF6533 domain-containing protein</fullName>
    </recommendedName>
</protein>
<gene>
    <name evidence="2" type="ORF">DICSQDRAFT_174597</name>
</gene>
<organism evidence="2 3">
    <name type="scientific">Dichomitus squalens (strain LYAD-421)</name>
    <name type="common">Western red white-rot fungus</name>
    <dbReference type="NCBI Taxonomy" id="732165"/>
    <lineage>
        <taxon>Eukaryota</taxon>
        <taxon>Fungi</taxon>
        <taxon>Dikarya</taxon>
        <taxon>Basidiomycota</taxon>
        <taxon>Agaricomycotina</taxon>
        <taxon>Agaricomycetes</taxon>
        <taxon>Polyporales</taxon>
        <taxon>Polyporaceae</taxon>
        <taxon>Dichomitus</taxon>
    </lineage>
</organism>
<dbReference type="GeneID" id="18839974"/>
<name>R7SKT6_DICSQ</name>
<dbReference type="HOGENOM" id="CLU_2061419_0_0_1"/>
<dbReference type="InterPro" id="IPR045340">
    <property type="entry name" value="DUF6533"/>
</dbReference>
<dbReference type="Proteomes" id="UP000053319">
    <property type="component" value="Unassembled WGS sequence"/>
</dbReference>
<dbReference type="AlphaFoldDB" id="R7SKT6"/>
<dbReference type="Pfam" id="PF20151">
    <property type="entry name" value="DUF6533"/>
    <property type="match status" value="1"/>
</dbReference>
<reference evidence="2 3" key="1">
    <citation type="journal article" date="2012" name="Science">
        <title>The Paleozoic origin of enzymatic lignin decomposition reconstructed from 31 fungal genomes.</title>
        <authorList>
            <person name="Floudas D."/>
            <person name="Binder M."/>
            <person name="Riley R."/>
            <person name="Barry K."/>
            <person name="Blanchette R.A."/>
            <person name="Henrissat B."/>
            <person name="Martinez A.T."/>
            <person name="Otillar R."/>
            <person name="Spatafora J.W."/>
            <person name="Yadav J.S."/>
            <person name="Aerts A."/>
            <person name="Benoit I."/>
            <person name="Boyd A."/>
            <person name="Carlson A."/>
            <person name="Copeland A."/>
            <person name="Coutinho P.M."/>
            <person name="de Vries R.P."/>
            <person name="Ferreira P."/>
            <person name="Findley K."/>
            <person name="Foster B."/>
            <person name="Gaskell J."/>
            <person name="Glotzer D."/>
            <person name="Gorecki P."/>
            <person name="Heitman J."/>
            <person name="Hesse C."/>
            <person name="Hori C."/>
            <person name="Igarashi K."/>
            <person name="Jurgens J.A."/>
            <person name="Kallen N."/>
            <person name="Kersten P."/>
            <person name="Kohler A."/>
            <person name="Kuees U."/>
            <person name="Kumar T.K.A."/>
            <person name="Kuo A."/>
            <person name="LaButti K."/>
            <person name="Larrondo L.F."/>
            <person name="Lindquist E."/>
            <person name="Ling A."/>
            <person name="Lombard V."/>
            <person name="Lucas S."/>
            <person name="Lundell T."/>
            <person name="Martin R."/>
            <person name="McLaughlin D.J."/>
            <person name="Morgenstern I."/>
            <person name="Morin E."/>
            <person name="Murat C."/>
            <person name="Nagy L.G."/>
            <person name="Nolan M."/>
            <person name="Ohm R.A."/>
            <person name="Patyshakuliyeva A."/>
            <person name="Rokas A."/>
            <person name="Ruiz-Duenas F.J."/>
            <person name="Sabat G."/>
            <person name="Salamov A."/>
            <person name="Samejima M."/>
            <person name="Schmutz J."/>
            <person name="Slot J.C."/>
            <person name="St John F."/>
            <person name="Stenlid J."/>
            <person name="Sun H."/>
            <person name="Sun S."/>
            <person name="Syed K."/>
            <person name="Tsang A."/>
            <person name="Wiebenga A."/>
            <person name="Young D."/>
            <person name="Pisabarro A."/>
            <person name="Eastwood D.C."/>
            <person name="Martin F."/>
            <person name="Cullen D."/>
            <person name="Grigoriev I.V."/>
            <person name="Hibbett D.S."/>
        </authorList>
    </citation>
    <scope>NUCLEOTIDE SEQUENCE [LARGE SCALE GENOMIC DNA]</scope>
    <source>
        <strain evidence="2 3">LYAD-421 SS1</strain>
    </source>
</reference>
<accession>R7SKT6</accession>